<keyword evidence="8" id="KW-1185">Reference proteome</keyword>
<keyword evidence="2 4" id="KW-0689">Ribosomal protein</keyword>
<evidence type="ECO:0000256" key="5">
    <source>
        <dbReference type="RuleBase" id="RU000660"/>
    </source>
</evidence>
<evidence type="ECO:0000256" key="1">
    <source>
        <dbReference type="ARBA" id="ARBA00008777"/>
    </source>
</evidence>
<dbReference type="FunFam" id="3.90.1030.10:FF:000001">
    <property type="entry name" value="50S ribosomal protein L17"/>
    <property type="match status" value="1"/>
</dbReference>
<comment type="similarity">
    <text evidence="1 4 5">Belongs to the bacterial ribosomal protein bL17 family.</text>
</comment>
<name>A0A1M5LP01_9BACT</name>
<evidence type="ECO:0000256" key="2">
    <source>
        <dbReference type="ARBA" id="ARBA00022980"/>
    </source>
</evidence>
<dbReference type="GO" id="GO:0006412">
    <property type="term" value="P:translation"/>
    <property type="evidence" value="ECO:0007669"/>
    <property type="project" value="UniProtKB-UniRule"/>
</dbReference>
<dbReference type="PROSITE" id="PS01167">
    <property type="entry name" value="RIBOSOMAL_L17"/>
    <property type="match status" value="1"/>
</dbReference>
<dbReference type="AlphaFoldDB" id="A0A1M5LP01"/>
<dbReference type="GO" id="GO:0022625">
    <property type="term" value="C:cytosolic large ribosomal subunit"/>
    <property type="evidence" value="ECO:0007669"/>
    <property type="project" value="TreeGrafter"/>
</dbReference>
<keyword evidence="3 4" id="KW-0687">Ribonucleoprotein</keyword>
<protein>
    <recommendedName>
        <fullName evidence="4">Large ribosomal subunit protein bL17</fullName>
    </recommendedName>
</protein>
<sequence length="178" mass="19999">MRHLVKGRKLSRTPSHRKATLNSLSVALIKEHRIVTTEAKAKELRPYVEPIITKAKEDTGHNRRQVFSKLQDKQAVSHLFDEVARKAKDRPGGYTRVIKIGNRSGDGAKMAVIELVDYNDIKPENTQKKTRTRRAGRSKKSSSSDAQTKTEKRSEAEKSEGSGNEKKETSANNSSEEE</sequence>
<proteinExistence type="inferred from homology"/>
<evidence type="ECO:0000256" key="6">
    <source>
        <dbReference type="SAM" id="MobiDB-lite"/>
    </source>
</evidence>
<dbReference type="InterPro" id="IPR000456">
    <property type="entry name" value="Ribosomal_bL17"/>
</dbReference>
<dbReference type="STRING" id="1194090.SAMN05443144_14330"/>
<dbReference type="OrthoDB" id="9809073at2"/>
<dbReference type="NCBIfam" id="TIGR00059">
    <property type="entry name" value="L17"/>
    <property type="match status" value="1"/>
</dbReference>
<dbReference type="GO" id="GO:0003735">
    <property type="term" value="F:structural constituent of ribosome"/>
    <property type="evidence" value="ECO:0007669"/>
    <property type="project" value="InterPro"/>
</dbReference>
<feature type="region of interest" description="Disordered" evidence="6">
    <location>
        <begin position="124"/>
        <end position="178"/>
    </location>
</feature>
<dbReference type="InterPro" id="IPR036373">
    <property type="entry name" value="Ribosomal_bL17_sf"/>
</dbReference>
<evidence type="ECO:0000256" key="4">
    <source>
        <dbReference type="HAMAP-Rule" id="MF_01368"/>
    </source>
</evidence>
<dbReference type="InterPro" id="IPR047859">
    <property type="entry name" value="Ribosomal_bL17_CS"/>
</dbReference>
<comment type="subunit">
    <text evidence="4">Part of the 50S ribosomal subunit. Contacts protein L32.</text>
</comment>
<dbReference type="Gene3D" id="3.90.1030.10">
    <property type="entry name" value="Ribosomal protein L17"/>
    <property type="match status" value="1"/>
</dbReference>
<dbReference type="Proteomes" id="UP000184041">
    <property type="component" value="Unassembled WGS sequence"/>
</dbReference>
<feature type="compositionally biased region" description="Basic residues" evidence="6">
    <location>
        <begin position="128"/>
        <end position="140"/>
    </location>
</feature>
<evidence type="ECO:0000313" key="7">
    <source>
        <dbReference type="EMBL" id="SHG66872.1"/>
    </source>
</evidence>
<reference evidence="7 8" key="1">
    <citation type="submission" date="2016-11" db="EMBL/GenBank/DDBJ databases">
        <authorList>
            <person name="Jaros S."/>
            <person name="Januszkiewicz K."/>
            <person name="Wedrychowicz H."/>
        </authorList>
    </citation>
    <scope>NUCLEOTIDE SEQUENCE [LARGE SCALE GENOMIC DNA]</scope>
    <source>
        <strain evidence="7 8">DSM 21986</strain>
    </source>
</reference>
<gene>
    <name evidence="4" type="primary">rplQ</name>
    <name evidence="7" type="ORF">SAMN05443144_14330</name>
</gene>
<dbReference type="PANTHER" id="PTHR14413">
    <property type="entry name" value="RIBOSOMAL PROTEIN L17"/>
    <property type="match status" value="1"/>
</dbReference>
<dbReference type="PANTHER" id="PTHR14413:SF16">
    <property type="entry name" value="LARGE RIBOSOMAL SUBUNIT PROTEIN BL17M"/>
    <property type="match status" value="1"/>
</dbReference>
<evidence type="ECO:0000313" key="8">
    <source>
        <dbReference type="Proteomes" id="UP000184041"/>
    </source>
</evidence>
<accession>A0A1M5LP01</accession>
<feature type="compositionally biased region" description="Basic and acidic residues" evidence="6">
    <location>
        <begin position="148"/>
        <end position="169"/>
    </location>
</feature>
<organism evidence="7 8">
    <name type="scientific">Fodinibius roseus</name>
    <dbReference type="NCBI Taxonomy" id="1194090"/>
    <lineage>
        <taxon>Bacteria</taxon>
        <taxon>Pseudomonadati</taxon>
        <taxon>Balneolota</taxon>
        <taxon>Balneolia</taxon>
        <taxon>Balneolales</taxon>
        <taxon>Balneolaceae</taxon>
        <taxon>Fodinibius</taxon>
    </lineage>
</organism>
<dbReference type="Pfam" id="PF01196">
    <property type="entry name" value="Ribosomal_L17"/>
    <property type="match status" value="1"/>
</dbReference>
<dbReference type="EMBL" id="FQUS01000043">
    <property type="protein sequence ID" value="SHG66872.1"/>
    <property type="molecule type" value="Genomic_DNA"/>
</dbReference>
<evidence type="ECO:0000256" key="3">
    <source>
        <dbReference type="ARBA" id="ARBA00023274"/>
    </source>
</evidence>
<dbReference type="HAMAP" id="MF_01368">
    <property type="entry name" value="Ribosomal_bL17"/>
    <property type="match status" value="1"/>
</dbReference>
<dbReference type="RefSeq" id="WP_073068635.1">
    <property type="nucleotide sequence ID" value="NZ_FQUS01000043.1"/>
</dbReference>
<dbReference type="SUPFAM" id="SSF64263">
    <property type="entry name" value="Prokaryotic ribosomal protein L17"/>
    <property type="match status" value="1"/>
</dbReference>